<dbReference type="AlphaFoldDB" id="A0A1F4RXU3"/>
<evidence type="ECO:0008006" key="12">
    <source>
        <dbReference type="Google" id="ProtNLM"/>
    </source>
</evidence>
<evidence type="ECO:0000256" key="6">
    <source>
        <dbReference type="ARBA" id="ARBA00023065"/>
    </source>
</evidence>
<gene>
    <name evidence="10" type="ORF">A2290_04870</name>
</gene>
<dbReference type="CDD" id="cd12151">
    <property type="entry name" value="F1-ATPase_gamma"/>
    <property type="match status" value="1"/>
</dbReference>
<dbReference type="GO" id="GO:0045259">
    <property type="term" value="C:proton-transporting ATP synthase complex"/>
    <property type="evidence" value="ECO:0007669"/>
    <property type="project" value="UniProtKB-KW"/>
</dbReference>
<dbReference type="Gene3D" id="3.40.1380.10">
    <property type="match status" value="1"/>
</dbReference>
<dbReference type="GO" id="GO:0046933">
    <property type="term" value="F:proton-transporting ATP synthase activity, rotational mechanism"/>
    <property type="evidence" value="ECO:0007669"/>
    <property type="project" value="InterPro"/>
</dbReference>
<keyword evidence="7" id="KW-0472">Membrane</keyword>
<evidence type="ECO:0000313" key="11">
    <source>
        <dbReference type="Proteomes" id="UP000177905"/>
    </source>
</evidence>
<name>A0A1F4RXU3_UNCSA</name>
<dbReference type="Pfam" id="PF00231">
    <property type="entry name" value="ATP-synt"/>
    <property type="match status" value="1"/>
</dbReference>
<keyword evidence="9" id="KW-0066">ATP synthesis</keyword>
<organism evidence="10 11">
    <name type="scientific">candidate division WOR-1 bacterium RIFOXYB2_FULL_36_35</name>
    <dbReference type="NCBI Taxonomy" id="1802578"/>
    <lineage>
        <taxon>Bacteria</taxon>
        <taxon>Bacillati</taxon>
        <taxon>Saganbacteria</taxon>
    </lineage>
</organism>
<dbReference type="EMBL" id="MEUA01000063">
    <property type="protein sequence ID" value="OGC12967.1"/>
    <property type="molecule type" value="Genomic_DNA"/>
</dbReference>
<dbReference type="SUPFAM" id="SSF52943">
    <property type="entry name" value="ATP synthase (F1-ATPase), gamma subunit"/>
    <property type="match status" value="1"/>
</dbReference>
<dbReference type="Proteomes" id="UP000177905">
    <property type="component" value="Unassembled WGS sequence"/>
</dbReference>
<comment type="function">
    <text evidence="1">Produces ATP from ADP in the presence of a proton gradient across the membrane. The gamma chain is believed to be important in regulating ATPase activity and the flow of protons through the CF(0) complex.</text>
</comment>
<comment type="caution">
    <text evidence="10">The sequence shown here is derived from an EMBL/GenBank/DDBJ whole genome shotgun (WGS) entry which is preliminary data.</text>
</comment>
<sequence>MSDVLLLKNRYKTIDNLGAVMRAMLVITAAKSQKAKKKFLYASKYLDEFSKLLNCVYRKEAPQPRADKKNLVIVISSSKGMCGGFNEILFRAVRNHLKLTYGSHEACLLGRAALKIEKWVGVKIFAKDIDAVRNPSFLHIALIADKIFKWQRETCGEVFIAYNSYKSMLVQRPNVIKLLPFNGAGSDDYVVEPNSETLYPMLLLHYLESVIYKCIVESELGELNARMLVVKGATDSSKDMLNEMRIRMNKARQLAITSELSEIVSSFEALAQGEE</sequence>
<dbReference type="PANTHER" id="PTHR11693:SF22">
    <property type="entry name" value="ATP SYNTHASE SUBUNIT GAMMA, MITOCHONDRIAL"/>
    <property type="match status" value="1"/>
</dbReference>
<evidence type="ECO:0000256" key="4">
    <source>
        <dbReference type="ARBA" id="ARBA00022448"/>
    </source>
</evidence>
<dbReference type="Gene3D" id="1.10.287.80">
    <property type="entry name" value="ATP synthase, gamma subunit, helix hairpin domain"/>
    <property type="match status" value="1"/>
</dbReference>
<evidence type="ECO:0000256" key="8">
    <source>
        <dbReference type="ARBA" id="ARBA00023196"/>
    </source>
</evidence>
<accession>A0A1F4RXU3</accession>
<dbReference type="PANTHER" id="PTHR11693">
    <property type="entry name" value="ATP SYNTHASE GAMMA CHAIN"/>
    <property type="match status" value="1"/>
</dbReference>
<evidence type="ECO:0000256" key="2">
    <source>
        <dbReference type="ARBA" id="ARBA00004170"/>
    </source>
</evidence>
<keyword evidence="4" id="KW-0813">Transport</keyword>
<dbReference type="InterPro" id="IPR035968">
    <property type="entry name" value="ATP_synth_F1_ATPase_gsu"/>
</dbReference>
<protein>
    <recommendedName>
        <fullName evidence="12">ATP synthase F1 subunit gamma</fullName>
    </recommendedName>
</protein>
<keyword evidence="8" id="KW-0139">CF(1)</keyword>
<reference evidence="10 11" key="1">
    <citation type="journal article" date="2016" name="Nat. Commun.">
        <title>Thousands of microbial genomes shed light on interconnected biogeochemical processes in an aquifer system.</title>
        <authorList>
            <person name="Anantharaman K."/>
            <person name="Brown C.T."/>
            <person name="Hug L.A."/>
            <person name="Sharon I."/>
            <person name="Castelle C.J."/>
            <person name="Probst A.J."/>
            <person name="Thomas B.C."/>
            <person name="Singh A."/>
            <person name="Wilkins M.J."/>
            <person name="Karaoz U."/>
            <person name="Brodie E.L."/>
            <person name="Williams K.H."/>
            <person name="Hubbard S.S."/>
            <person name="Banfield J.F."/>
        </authorList>
    </citation>
    <scope>NUCLEOTIDE SEQUENCE [LARGE SCALE GENOMIC DNA]</scope>
</reference>
<keyword evidence="6" id="KW-0406">Ion transport</keyword>
<proteinExistence type="inferred from homology"/>
<evidence type="ECO:0000313" key="10">
    <source>
        <dbReference type="EMBL" id="OGC12967.1"/>
    </source>
</evidence>
<evidence type="ECO:0000256" key="9">
    <source>
        <dbReference type="ARBA" id="ARBA00023310"/>
    </source>
</evidence>
<keyword evidence="5" id="KW-0375">Hydrogen ion transport</keyword>
<evidence type="ECO:0000256" key="7">
    <source>
        <dbReference type="ARBA" id="ARBA00023136"/>
    </source>
</evidence>
<comment type="similarity">
    <text evidence="3">Belongs to the ATPase gamma chain family.</text>
</comment>
<comment type="subcellular location">
    <subcellularLocation>
        <location evidence="2">Membrane</location>
        <topology evidence="2">Peripheral membrane protein</topology>
    </subcellularLocation>
</comment>
<dbReference type="InterPro" id="IPR000131">
    <property type="entry name" value="ATP_synth_F1_gsu"/>
</dbReference>
<evidence type="ECO:0000256" key="5">
    <source>
        <dbReference type="ARBA" id="ARBA00022781"/>
    </source>
</evidence>
<evidence type="ECO:0000256" key="1">
    <source>
        <dbReference type="ARBA" id="ARBA00003456"/>
    </source>
</evidence>
<dbReference type="PRINTS" id="PR00126">
    <property type="entry name" value="ATPASEGAMMA"/>
</dbReference>
<evidence type="ECO:0000256" key="3">
    <source>
        <dbReference type="ARBA" id="ARBA00007681"/>
    </source>
</evidence>